<sequence length="218" mass="23475">MTRPHMNTSKKSAHQINSTHAPNRDEHITARQEPTPQDQTFTSTVTITSILTLISTIRGIRPRFLEHPQSKDVVAWARRDGVSESTVCHEPSTTTLTLTDTITHAAMLGAGVADAMLRGGSMSGFVWPTAGVNATQRTASMSGFMWPTHRANGTGNASAAAGALVLRSVDGHDVHHWSPIVPQAHTKYIMIEDNRLTEWTLRDAAATAAAETGAGECE</sequence>
<accession>A0A6A6ZTX3</accession>
<evidence type="ECO:0000256" key="1">
    <source>
        <dbReference type="SAM" id="MobiDB-lite"/>
    </source>
</evidence>
<keyword evidence="3" id="KW-1185">Reference proteome</keyword>
<feature type="region of interest" description="Disordered" evidence="1">
    <location>
        <begin position="1"/>
        <end position="41"/>
    </location>
</feature>
<protein>
    <submittedName>
        <fullName evidence="2">Uncharacterized protein</fullName>
    </submittedName>
</protein>
<reference evidence="2" key="1">
    <citation type="journal article" date="2020" name="Stud. Mycol.">
        <title>101 Dothideomycetes genomes: a test case for predicting lifestyles and emergence of pathogens.</title>
        <authorList>
            <person name="Haridas S."/>
            <person name="Albert R."/>
            <person name="Binder M."/>
            <person name="Bloem J."/>
            <person name="Labutti K."/>
            <person name="Salamov A."/>
            <person name="Andreopoulos B."/>
            <person name="Baker S."/>
            <person name="Barry K."/>
            <person name="Bills G."/>
            <person name="Bluhm B."/>
            <person name="Cannon C."/>
            <person name="Castanera R."/>
            <person name="Culley D."/>
            <person name="Daum C."/>
            <person name="Ezra D."/>
            <person name="Gonzalez J."/>
            <person name="Henrissat B."/>
            <person name="Kuo A."/>
            <person name="Liang C."/>
            <person name="Lipzen A."/>
            <person name="Lutzoni F."/>
            <person name="Magnuson J."/>
            <person name="Mondo S."/>
            <person name="Nolan M."/>
            <person name="Ohm R."/>
            <person name="Pangilinan J."/>
            <person name="Park H.-J."/>
            <person name="Ramirez L."/>
            <person name="Alfaro M."/>
            <person name="Sun H."/>
            <person name="Tritt A."/>
            <person name="Yoshinaga Y."/>
            <person name="Zwiers L.-H."/>
            <person name="Turgeon B."/>
            <person name="Goodwin S."/>
            <person name="Spatafora J."/>
            <person name="Crous P."/>
            <person name="Grigoriev I."/>
        </authorList>
    </citation>
    <scope>NUCLEOTIDE SEQUENCE</scope>
    <source>
        <strain evidence="2">CBS 113818</strain>
    </source>
</reference>
<name>A0A6A6ZTX3_9PLEO</name>
<dbReference type="AlphaFoldDB" id="A0A6A6ZTX3"/>
<organism evidence="2 3">
    <name type="scientific">Ophiobolus disseminans</name>
    <dbReference type="NCBI Taxonomy" id="1469910"/>
    <lineage>
        <taxon>Eukaryota</taxon>
        <taxon>Fungi</taxon>
        <taxon>Dikarya</taxon>
        <taxon>Ascomycota</taxon>
        <taxon>Pezizomycotina</taxon>
        <taxon>Dothideomycetes</taxon>
        <taxon>Pleosporomycetidae</taxon>
        <taxon>Pleosporales</taxon>
        <taxon>Pleosporineae</taxon>
        <taxon>Phaeosphaeriaceae</taxon>
        <taxon>Ophiobolus</taxon>
    </lineage>
</organism>
<dbReference type="Proteomes" id="UP000799424">
    <property type="component" value="Unassembled WGS sequence"/>
</dbReference>
<gene>
    <name evidence="2" type="ORF">CC86DRAFT_56454</name>
</gene>
<evidence type="ECO:0000313" key="3">
    <source>
        <dbReference type="Proteomes" id="UP000799424"/>
    </source>
</evidence>
<dbReference type="EMBL" id="MU006230">
    <property type="protein sequence ID" value="KAF2824502.1"/>
    <property type="molecule type" value="Genomic_DNA"/>
</dbReference>
<evidence type="ECO:0000313" key="2">
    <source>
        <dbReference type="EMBL" id="KAF2824502.1"/>
    </source>
</evidence>
<proteinExistence type="predicted"/>
<feature type="compositionally biased region" description="Polar residues" evidence="1">
    <location>
        <begin position="1"/>
        <end position="21"/>
    </location>
</feature>